<dbReference type="SUPFAM" id="SSF47923">
    <property type="entry name" value="Ypt/Rab-GAP domain of gyp1p"/>
    <property type="match status" value="1"/>
</dbReference>
<evidence type="ECO:0000313" key="6">
    <source>
        <dbReference type="Proteomes" id="UP000078046"/>
    </source>
</evidence>
<dbReference type="GO" id="GO:0005096">
    <property type="term" value="F:GTPase activator activity"/>
    <property type="evidence" value="ECO:0007669"/>
    <property type="project" value="UniProtKB-KW"/>
</dbReference>
<dbReference type="SUPFAM" id="SSF140741">
    <property type="entry name" value="RUN domain-like"/>
    <property type="match status" value="1"/>
</dbReference>
<name>A0A177AZM8_9BILA</name>
<evidence type="ECO:0000259" key="3">
    <source>
        <dbReference type="PROSITE" id="PS50086"/>
    </source>
</evidence>
<dbReference type="CDD" id="cd17687">
    <property type="entry name" value="RUN_SGSM1_like"/>
    <property type="match status" value="1"/>
</dbReference>
<reference evidence="5 6" key="1">
    <citation type="submission" date="2016-04" db="EMBL/GenBank/DDBJ databases">
        <title>The genome of Intoshia linei affirms orthonectids as highly simplified spiralians.</title>
        <authorList>
            <person name="Mikhailov K.V."/>
            <person name="Slusarev G.S."/>
            <person name="Nikitin M.A."/>
            <person name="Logacheva M.D."/>
            <person name="Penin A."/>
            <person name="Aleoshin V."/>
            <person name="Panchin Y.V."/>
        </authorList>
    </citation>
    <scope>NUCLEOTIDE SEQUENCE [LARGE SCALE GENOMIC DNA]</scope>
    <source>
        <strain evidence="5">Intl2013</strain>
        <tissue evidence="5">Whole animal</tissue>
    </source>
</reference>
<gene>
    <name evidence="5" type="ORF">A3Q56_04782</name>
</gene>
<feature type="domain" description="Rab-GAP TBC" evidence="3">
    <location>
        <begin position="768"/>
        <end position="913"/>
    </location>
</feature>
<dbReference type="PROSITE" id="PS50086">
    <property type="entry name" value="TBC_RABGAP"/>
    <property type="match status" value="1"/>
</dbReference>
<dbReference type="Pfam" id="PF12923">
    <property type="entry name" value="RRP7"/>
    <property type="match status" value="1"/>
</dbReference>
<sequence length="913" mass="106247">MSEISDYVKEYEIQQDMNKTKIEKSKNNVDKEGWVLVGPKKQKRSYQNKSTSEIAAKKQKKSIVIFYHDPVQNDTSSKTSKSKIPYNIKHKNVNPGKNDHHSNLIHDLKRSVKLLLEEYVNRKQVYIDSASVNSLCVCLDSCLLNEIRLKNRWMYGYVDSSEFLIERASVMKMPECEDTMKYIKEQLCKSQTNILKKQTSCDSENFSKNRKITWMKIALMKKTLNKIVGYISNNMSQYYSKESFMIDTYNGNLVSSLLEGINIIEFTKFPFINKVTYDSPASDLMQRYRLQMSGSNKSYTPKYTPIPKLKHYSTNSFGLTSMDKCTESVRRDSLSNYIESLHQSNNSVILYGKNHINIRSTNGEFVPGYLSLHSNNDEILLKWTSNALMKLTTDDSIYSSLDKNSEKVINKTIIIRMKDINFLHIHKIAENKSYNMVLVDCDGIQNERFNFPGGTHLLNFLSRLEFGFLPSYCLSPPILPSTPRSIFSKLINKTDVCVAEQLKNPDESENEIIIVGIISNTIHESLNSRFSFLPFMKRNKTSLKYDSMLDNDTDDNDANKSIVKEIDIMKPLNEESKNKNLSFSLLEKLNIFRNPQNKECPDESMDFSKSGNEEDSQIVLEESCINNSKIRKNWISHSKGMKKINSSIGYSSTNNSCNISRNSEFTNYSNQSQSIDIDSNCSRGACNNLYDTIKYSIVRRAFRGWFTLVANKKRLNDIFPNLILKKHCLYSHNIPYSFPLDEKIWSELRCDKSMNGYLKMMRHVYKYGCNSIIRHKVWPYIFGHYAWVQSQDEITETNKKLSEKYNNTKCKFMKWDEIIKKTDMEESEYYRRECRKKQNLEKSDSTDKNFQIDFSKIVPTELNSDQDTQDDKILYQNVSTNIHRIDKDVARCDRNHPYFNNTNLNKLRNIMGV</sequence>
<comment type="similarity">
    <text evidence="2">Belongs to the RUTBC family.</text>
</comment>
<dbReference type="InterPro" id="IPR024326">
    <property type="entry name" value="RRP7_C"/>
</dbReference>
<evidence type="ECO:0000313" key="5">
    <source>
        <dbReference type="EMBL" id="OAF67478.1"/>
    </source>
</evidence>
<evidence type="ECO:0000256" key="2">
    <source>
        <dbReference type="ARBA" id="ARBA00034124"/>
    </source>
</evidence>
<accession>A0A177AZM8</accession>
<dbReference type="OrthoDB" id="6285996at2759"/>
<keyword evidence="6" id="KW-1185">Reference proteome</keyword>
<dbReference type="InterPro" id="IPR000195">
    <property type="entry name" value="Rab-GAP-TBC_dom"/>
</dbReference>
<dbReference type="EMBL" id="LWCA01000649">
    <property type="protein sequence ID" value="OAF67478.1"/>
    <property type="molecule type" value="Genomic_DNA"/>
</dbReference>
<dbReference type="Proteomes" id="UP000078046">
    <property type="component" value="Unassembled WGS sequence"/>
</dbReference>
<dbReference type="Gene3D" id="1.20.58.900">
    <property type="match status" value="1"/>
</dbReference>
<dbReference type="InterPro" id="IPR035969">
    <property type="entry name" value="Rab-GAP_TBC_sf"/>
</dbReference>
<keyword evidence="1" id="KW-0343">GTPase activation</keyword>
<dbReference type="InterPro" id="IPR037213">
    <property type="entry name" value="Run_dom_sf"/>
</dbReference>
<protein>
    <recommendedName>
        <fullName evidence="7">RUN domain-containing protein</fullName>
    </recommendedName>
</protein>
<proteinExistence type="inferred from homology"/>
<comment type="caution">
    <text evidence="5">The sequence shown here is derived from an EMBL/GenBank/DDBJ whole genome shotgun (WGS) entry which is preliminary data.</text>
</comment>
<dbReference type="AlphaFoldDB" id="A0A177AZM8"/>
<feature type="domain" description="RUN" evidence="4">
    <location>
        <begin position="126"/>
        <end position="274"/>
    </location>
</feature>
<organism evidence="5 6">
    <name type="scientific">Intoshia linei</name>
    <dbReference type="NCBI Taxonomy" id="1819745"/>
    <lineage>
        <taxon>Eukaryota</taxon>
        <taxon>Metazoa</taxon>
        <taxon>Spiralia</taxon>
        <taxon>Lophotrochozoa</taxon>
        <taxon>Mesozoa</taxon>
        <taxon>Orthonectida</taxon>
        <taxon>Rhopaluridae</taxon>
        <taxon>Intoshia</taxon>
    </lineage>
</organism>
<evidence type="ECO:0000259" key="4">
    <source>
        <dbReference type="PROSITE" id="PS50826"/>
    </source>
</evidence>
<evidence type="ECO:0008006" key="7">
    <source>
        <dbReference type="Google" id="ProtNLM"/>
    </source>
</evidence>
<dbReference type="GO" id="GO:0031410">
    <property type="term" value="C:cytoplasmic vesicle"/>
    <property type="evidence" value="ECO:0007669"/>
    <property type="project" value="UniProtKB-ARBA"/>
</dbReference>
<dbReference type="PROSITE" id="PS50826">
    <property type="entry name" value="RUN"/>
    <property type="match status" value="1"/>
</dbReference>
<dbReference type="Pfam" id="PF02759">
    <property type="entry name" value="RUN"/>
    <property type="match status" value="1"/>
</dbReference>
<evidence type="ECO:0000256" key="1">
    <source>
        <dbReference type="ARBA" id="ARBA00022468"/>
    </source>
</evidence>
<dbReference type="Pfam" id="PF12068">
    <property type="entry name" value="PH_RBD"/>
    <property type="match status" value="1"/>
</dbReference>
<dbReference type="Gene3D" id="2.30.29.230">
    <property type="match status" value="1"/>
</dbReference>
<dbReference type="InterPro" id="IPR021935">
    <property type="entry name" value="SGSM1/2_RBD"/>
</dbReference>
<dbReference type="InterPro" id="IPR004012">
    <property type="entry name" value="Run_dom"/>
</dbReference>